<dbReference type="EMBL" id="CP000886">
    <property type="protein sequence ID" value="ABX66220.1"/>
    <property type="molecule type" value="Genomic_DNA"/>
</dbReference>
<evidence type="ECO:0000313" key="1">
    <source>
        <dbReference type="EMBL" id="ABX66220.1"/>
    </source>
</evidence>
<dbReference type="Proteomes" id="UP000008556">
    <property type="component" value="Chromosome"/>
</dbReference>
<sequence length="34" mass="4016">MASEAVDVAAQPRWCLNVYRTNRHIKQKRSILFI</sequence>
<gene>
    <name evidence="1" type="ordered locus">SPAB_00796</name>
</gene>
<reference evidence="1 2" key="1">
    <citation type="submission" date="2007-11" db="EMBL/GenBank/DDBJ databases">
        <authorList>
            <consortium name="The Salmonella enterica serovar Paratyphi B Genome Sequencing Project"/>
            <person name="McClelland M."/>
            <person name="Sanderson E.K."/>
            <person name="Porwollik S."/>
            <person name="Spieth J."/>
            <person name="Clifton W.S."/>
            <person name="Fulton R."/>
            <person name="Cordes M."/>
            <person name="Wollam A."/>
            <person name="Shah N."/>
            <person name="Pepin K."/>
            <person name="Bhonagiri V."/>
            <person name="Nash W."/>
            <person name="Johnson M."/>
            <person name="Thiruvilangam P."/>
            <person name="Wilson R."/>
        </authorList>
    </citation>
    <scope>NUCLEOTIDE SEQUENCE [LARGE SCALE GENOMIC DNA]</scope>
    <source>
        <strain evidence="2">ATCC BAA-1250 / SPB7</strain>
    </source>
</reference>
<evidence type="ECO:0000313" key="2">
    <source>
        <dbReference type="Proteomes" id="UP000008556"/>
    </source>
</evidence>
<organism evidence="1 2">
    <name type="scientific">Salmonella paratyphi B (strain ATCC BAA-1250 / SPB7)</name>
    <dbReference type="NCBI Taxonomy" id="1016998"/>
    <lineage>
        <taxon>Bacteria</taxon>
        <taxon>Pseudomonadati</taxon>
        <taxon>Pseudomonadota</taxon>
        <taxon>Gammaproteobacteria</taxon>
        <taxon>Enterobacterales</taxon>
        <taxon>Enterobacteriaceae</taxon>
        <taxon>Salmonella</taxon>
    </lineage>
</organism>
<proteinExistence type="predicted"/>
<accession>A0A6C6YYB4</accession>
<name>A0A6C6YYB4_SALPB</name>
<protein>
    <submittedName>
        <fullName evidence="1">Uncharacterized protein</fullName>
    </submittedName>
</protein>
<dbReference type="AlphaFoldDB" id="A0A6C6YYB4"/>
<dbReference type="KEGG" id="spq:SPAB_00796"/>